<comment type="catalytic activity">
    <reaction evidence="10">
        <text>L-seryl-[protein] + ATP = O-phospho-L-seryl-[protein] + ADP + H(+)</text>
        <dbReference type="Rhea" id="RHEA:17989"/>
        <dbReference type="Rhea" id="RHEA-COMP:9863"/>
        <dbReference type="Rhea" id="RHEA-COMP:11604"/>
        <dbReference type="ChEBI" id="CHEBI:15378"/>
        <dbReference type="ChEBI" id="CHEBI:29999"/>
        <dbReference type="ChEBI" id="CHEBI:30616"/>
        <dbReference type="ChEBI" id="CHEBI:83421"/>
        <dbReference type="ChEBI" id="CHEBI:456216"/>
        <dbReference type="EC" id="2.7.11.1"/>
    </reaction>
</comment>
<dbReference type="InterPro" id="IPR017441">
    <property type="entry name" value="Protein_kinase_ATP_BS"/>
</dbReference>
<comment type="similarity">
    <text evidence="8">Belongs to the protein kinase superfamily. CAMK Ser/Thr protein kinase family. Smok subfamily.</text>
</comment>
<reference evidence="15" key="1">
    <citation type="journal article" date="2011" name="Genome Biol.">
        <title>The draft genome of the carcinogenic human liver fluke Clonorchis sinensis.</title>
        <authorList>
            <person name="Wang X."/>
            <person name="Chen W."/>
            <person name="Huang Y."/>
            <person name="Sun J."/>
            <person name="Men J."/>
            <person name="Liu H."/>
            <person name="Luo F."/>
            <person name="Guo L."/>
            <person name="Lv X."/>
            <person name="Deng C."/>
            <person name="Zhou C."/>
            <person name="Fan Y."/>
            <person name="Li X."/>
            <person name="Huang L."/>
            <person name="Hu Y."/>
            <person name="Liang C."/>
            <person name="Hu X."/>
            <person name="Xu J."/>
            <person name="Yu X."/>
        </authorList>
    </citation>
    <scope>NUCLEOTIDE SEQUENCE [LARGE SCALE GENOMIC DNA]</scope>
    <source>
        <strain evidence="15">Henan</strain>
    </source>
</reference>
<sequence>MEVETSGISNCTTEFYNPSVGPMPALEIVSIPTAVDPEGTPTRLGVEKTQTDDGTKAANSAEQNHAHDPPAAHQAPAAEKVNPSSNVGKYRLIRTIGKGNFAKVKLAIHMATGAEVAIKIINKTLMDSTLLKRLRREITIMKTTNHPNIVRLLEIIENEDVLCLVMEYASGGEIFDYLVANGKMREKEARIKFRQLLSAIQYCHSKRIVHRDLKAENILLDRNLNVKVADFGLANTFDYDQRLNTFCGSPPYAAPELFLGIPYYGPGVDVWSLGVILFTLVLGHLPFDARDLRELRSKIIGLNYTIPKGSVSPECEALLRKMLVLDPKDRSSLKFLMQDKWVNMGYPPNDFLRPFKEPPRSQLDEVRVKAMETMGFTRADLESSVVNPEFDHVYATYHLLPETPSQFFALCEEFAKAPRRQSQAHLTLPDSLLHTQTSPPQCKMASEADKPTVEIGRFTVAPSGKVVESSPKPSQTPLPKHPTLAMEGVHREHHSLTSSLPVALKRALVQMGQVFSGTGSAHTSVTVEHNADFHTRTTSQTVGGRPCNKPAKQDGGRSVVTAAPVPIISSKKSHGTSHSKRTSPHTTLPAHPTSVVRTVSTESASTGSFAAGSRGTPVQTVQYAMATTAVPIPSRADSHRKKLHKPHSGKTTPPRSALKQRDHAHKTPPPEKPVLPKAAVDVTDGEAHLESKSIASSSTSSDSYAETAVRKKSASSVQDVWLATEKSEKSISSTHTLPNTETTVGINDTVSKCVAFLMDATERNVSIDTPVDNHTPAGRWSPGGERHSTMSASSTHPKSSHTIQGNEARIVLEEALREQQSTSAHYHNPPISDAGSYSMESGHPNTWSRGVFKALGGFFTPHRPTESRTSNSGVLTGPREVRFPWSVHTTSTKSANDVLKEIIAALEVTPGCRYAYDPHLPYLLRCSWAADRGSLKEVSSATNPTAATNLDGPPPGQMFSAPSHCGLRDDPVHWEMEVCQLPRLHLRGVRVKRIRGSALQFRPIADLLMSPYIRRCPPYTVRLFFTGQSRYYFYTSELMDISPKQNGTCRPNANGYQQLPVRRSLLLHPYGASLKNFFFRSHTSIYSLNCSIIILSIIDRSDCGSYYTIYSGANARTAIPAVPSRLQRQTDIAVKDYSYSVHNEQWYVIEPRIRTRITTMRSEIALIKSTIRKPEAKDVNPIFLAMQNEFDRDLLSENNTSLVWPMIREKGGCTNGYEEMFAFY</sequence>
<protein>
    <recommendedName>
        <fullName evidence="2">non-specific serine/threonine protein kinase</fullName>
        <ecNumber evidence="2">2.7.11.1</ecNumber>
    </recommendedName>
</protein>
<feature type="compositionally biased region" description="Basic and acidic residues" evidence="12">
    <location>
        <begin position="45"/>
        <end position="55"/>
    </location>
</feature>
<keyword evidence="16" id="KW-1185">Reference proteome</keyword>
<keyword evidence="7 11" id="KW-0067">ATP-binding</keyword>
<dbReference type="Gene3D" id="3.30.310.80">
    <property type="entry name" value="Kinase associated domain 1, KA1"/>
    <property type="match status" value="1"/>
</dbReference>
<evidence type="ECO:0000256" key="4">
    <source>
        <dbReference type="ARBA" id="ARBA00022679"/>
    </source>
</evidence>
<evidence type="ECO:0000256" key="1">
    <source>
        <dbReference type="ARBA" id="ARBA00006234"/>
    </source>
</evidence>
<feature type="compositionally biased region" description="Polar residues" evidence="12">
    <location>
        <begin position="789"/>
        <end position="805"/>
    </location>
</feature>
<dbReference type="GO" id="GO:0106310">
    <property type="term" value="F:protein serine kinase activity"/>
    <property type="evidence" value="ECO:0007669"/>
    <property type="project" value="RHEA"/>
</dbReference>
<dbReference type="InterPro" id="IPR000719">
    <property type="entry name" value="Prot_kinase_dom"/>
</dbReference>
<dbReference type="Pfam" id="PF02149">
    <property type="entry name" value="KA1"/>
    <property type="match status" value="1"/>
</dbReference>
<feature type="binding site" evidence="11">
    <location>
        <position position="119"/>
    </location>
    <ligand>
        <name>ATP</name>
        <dbReference type="ChEBI" id="CHEBI:30616"/>
    </ligand>
</feature>
<dbReference type="Gene3D" id="1.10.510.10">
    <property type="entry name" value="Transferase(Phosphotransferase) domain 1"/>
    <property type="match status" value="1"/>
</dbReference>
<dbReference type="Proteomes" id="UP000008909">
    <property type="component" value="Unassembled WGS sequence"/>
</dbReference>
<evidence type="ECO:0000256" key="11">
    <source>
        <dbReference type="PROSITE-ProRule" id="PRU10141"/>
    </source>
</evidence>
<feature type="region of interest" description="Disordered" evidence="12">
    <location>
        <begin position="536"/>
        <end position="614"/>
    </location>
</feature>
<dbReference type="PROSITE" id="PS00107">
    <property type="entry name" value="PROTEIN_KINASE_ATP"/>
    <property type="match status" value="1"/>
</dbReference>
<comment type="catalytic activity">
    <reaction evidence="9">
        <text>L-threonyl-[protein] + ATP = O-phospho-L-threonyl-[protein] + ADP + H(+)</text>
        <dbReference type="Rhea" id="RHEA:46608"/>
        <dbReference type="Rhea" id="RHEA-COMP:11060"/>
        <dbReference type="Rhea" id="RHEA-COMP:11605"/>
        <dbReference type="ChEBI" id="CHEBI:15378"/>
        <dbReference type="ChEBI" id="CHEBI:30013"/>
        <dbReference type="ChEBI" id="CHEBI:30616"/>
        <dbReference type="ChEBI" id="CHEBI:61977"/>
        <dbReference type="ChEBI" id="CHEBI:456216"/>
        <dbReference type="EC" id="2.7.11.1"/>
    </reaction>
</comment>
<evidence type="ECO:0000313" key="15">
    <source>
        <dbReference type="EMBL" id="GAA29957.2"/>
    </source>
</evidence>
<keyword evidence="3" id="KW-0723">Serine/threonine-protein kinase</keyword>
<feature type="domain" description="KA1" evidence="14">
    <location>
        <begin position="965"/>
        <end position="1014"/>
    </location>
</feature>
<dbReference type="SUPFAM" id="SSF56112">
    <property type="entry name" value="Protein kinase-like (PK-like)"/>
    <property type="match status" value="1"/>
</dbReference>
<dbReference type="FunFam" id="1.10.510.10:FF:000002">
    <property type="entry name" value="Non-specific serine/threonine protein kinase"/>
    <property type="match status" value="1"/>
</dbReference>
<dbReference type="FunFam" id="3.30.200.20:FF:000003">
    <property type="entry name" value="Non-specific serine/threonine protein kinase"/>
    <property type="match status" value="1"/>
</dbReference>
<dbReference type="PANTHER" id="PTHR24346:SF82">
    <property type="entry name" value="KP78A-RELATED"/>
    <property type="match status" value="1"/>
</dbReference>
<dbReference type="Gene3D" id="1.10.8.10">
    <property type="entry name" value="DNA helicase RuvA subunit, C-terminal domain"/>
    <property type="match status" value="1"/>
</dbReference>
<evidence type="ECO:0000313" key="16">
    <source>
        <dbReference type="Proteomes" id="UP000008909"/>
    </source>
</evidence>
<keyword evidence="6 15" id="KW-0418">Kinase</keyword>
<dbReference type="EMBL" id="DF143088">
    <property type="protein sequence ID" value="GAA29957.2"/>
    <property type="molecule type" value="Genomic_DNA"/>
</dbReference>
<dbReference type="Pfam" id="PF00069">
    <property type="entry name" value="Pkinase"/>
    <property type="match status" value="1"/>
</dbReference>
<gene>
    <name evidence="15" type="ORF">CLF_105168</name>
</gene>
<evidence type="ECO:0000256" key="2">
    <source>
        <dbReference type="ARBA" id="ARBA00012513"/>
    </source>
</evidence>
<dbReference type="EC" id="2.7.11.1" evidence="2"/>
<evidence type="ECO:0000256" key="7">
    <source>
        <dbReference type="ARBA" id="ARBA00022840"/>
    </source>
</evidence>
<dbReference type="CDD" id="cd14003">
    <property type="entry name" value="STKc_AMPK-like"/>
    <property type="match status" value="1"/>
</dbReference>
<dbReference type="CDD" id="cd12121">
    <property type="entry name" value="MARK_C_like"/>
    <property type="match status" value="1"/>
</dbReference>
<feature type="domain" description="Protein kinase" evidence="13">
    <location>
        <begin position="90"/>
        <end position="342"/>
    </location>
</feature>
<proteinExistence type="inferred from homology"/>
<dbReference type="PROSITE" id="PS50032">
    <property type="entry name" value="KA1"/>
    <property type="match status" value="1"/>
</dbReference>
<dbReference type="InterPro" id="IPR057380">
    <property type="entry name" value="UBA_SIK1/2/3"/>
</dbReference>
<feature type="compositionally biased region" description="Basic residues" evidence="12">
    <location>
        <begin position="571"/>
        <end position="583"/>
    </location>
</feature>
<organism evidence="15 16">
    <name type="scientific">Clonorchis sinensis</name>
    <name type="common">Chinese liver fluke</name>
    <dbReference type="NCBI Taxonomy" id="79923"/>
    <lineage>
        <taxon>Eukaryota</taxon>
        <taxon>Metazoa</taxon>
        <taxon>Spiralia</taxon>
        <taxon>Lophotrochozoa</taxon>
        <taxon>Platyhelminthes</taxon>
        <taxon>Trematoda</taxon>
        <taxon>Digenea</taxon>
        <taxon>Opisthorchiida</taxon>
        <taxon>Opisthorchiata</taxon>
        <taxon>Opisthorchiidae</taxon>
        <taxon>Clonorchis</taxon>
    </lineage>
</organism>
<feature type="region of interest" description="Disordered" evidence="12">
    <location>
        <begin position="34"/>
        <end position="83"/>
    </location>
</feature>
<evidence type="ECO:0000256" key="10">
    <source>
        <dbReference type="ARBA" id="ARBA00048679"/>
    </source>
</evidence>
<evidence type="ECO:0000259" key="13">
    <source>
        <dbReference type="PROSITE" id="PS50011"/>
    </source>
</evidence>
<feature type="compositionally biased region" description="Low complexity" evidence="12">
    <location>
        <begin position="692"/>
        <end position="703"/>
    </location>
</feature>
<dbReference type="GO" id="GO:0000226">
    <property type="term" value="P:microtubule cytoskeleton organization"/>
    <property type="evidence" value="ECO:0007669"/>
    <property type="project" value="TreeGrafter"/>
</dbReference>
<accession>H2KR06</accession>
<keyword evidence="5 11" id="KW-0547">Nucleotide-binding</keyword>
<dbReference type="GO" id="GO:0035556">
    <property type="term" value="P:intracellular signal transduction"/>
    <property type="evidence" value="ECO:0007669"/>
    <property type="project" value="TreeGrafter"/>
</dbReference>
<feature type="compositionally biased region" description="Polar residues" evidence="12">
    <location>
        <begin position="595"/>
        <end position="608"/>
    </location>
</feature>
<evidence type="ECO:0000256" key="12">
    <source>
        <dbReference type="SAM" id="MobiDB-lite"/>
    </source>
</evidence>
<evidence type="ECO:0000256" key="3">
    <source>
        <dbReference type="ARBA" id="ARBA00022527"/>
    </source>
</evidence>
<dbReference type="PROSITE" id="PS50011">
    <property type="entry name" value="PROTEIN_KINASE_DOM"/>
    <property type="match status" value="1"/>
</dbReference>
<dbReference type="InterPro" id="IPR008271">
    <property type="entry name" value="Ser/Thr_kinase_AS"/>
</dbReference>
<dbReference type="AlphaFoldDB" id="H2KR06"/>
<evidence type="ECO:0000256" key="9">
    <source>
        <dbReference type="ARBA" id="ARBA00047899"/>
    </source>
</evidence>
<name>H2KR06_CLOSI</name>
<dbReference type="PROSITE" id="PS00108">
    <property type="entry name" value="PROTEIN_KINASE_ST"/>
    <property type="match status" value="1"/>
</dbReference>
<comment type="similarity">
    <text evidence="1">Belongs to the protein kinase superfamily. CAMK Ser/Thr protein kinase family. SNF1 subfamily.</text>
</comment>
<dbReference type="InterPro" id="IPR028375">
    <property type="entry name" value="KA1/Ssp2_C"/>
</dbReference>
<dbReference type="Pfam" id="PF23312">
    <property type="entry name" value="UBA_SIK3"/>
    <property type="match status" value="1"/>
</dbReference>
<dbReference type="InterPro" id="IPR001772">
    <property type="entry name" value="KA1_dom"/>
</dbReference>
<evidence type="ECO:0000256" key="5">
    <source>
        <dbReference type="ARBA" id="ARBA00022741"/>
    </source>
</evidence>
<dbReference type="Gene3D" id="3.30.200.20">
    <property type="entry name" value="Phosphorylase Kinase, domain 1"/>
    <property type="match status" value="1"/>
</dbReference>
<evidence type="ECO:0000256" key="6">
    <source>
        <dbReference type="ARBA" id="ARBA00022777"/>
    </source>
</evidence>
<dbReference type="PANTHER" id="PTHR24346">
    <property type="entry name" value="MAP/MICROTUBULE AFFINITY-REGULATING KINASE"/>
    <property type="match status" value="1"/>
</dbReference>
<reference key="2">
    <citation type="submission" date="2011-10" db="EMBL/GenBank/DDBJ databases">
        <title>The genome and transcriptome sequence of Clonorchis sinensis provide insights into the carcinogenic liver fluke.</title>
        <authorList>
            <person name="Wang X."/>
            <person name="Huang Y."/>
            <person name="Chen W."/>
            <person name="Liu H."/>
            <person name="Guo L."/>
            <person name="Chen Y."/>
            <person name="Luo F."/>
            <person name="Zhou W."/>
            <person name="Sun J."/>
            <person name="Mao Q."/>
            <person name="Liang P."/>
            <person name="Zhou C."/>
            <person name="Tian Y."/>
            <person name="Men J."/>
            <person name="Lv X."/>
            <person name="Huang L."/>
            <person name="Zhou J."/>
            <person name="Hu Y."/>
            <person name="Li R."/>
            <person name="Zhang F."/>
            <person name="Lei H."/>
            <person name="Li X."/>
            <person name="Hu X."/>
            <person name="Liang C."/>
            <person name="Xu J."/>
            <person name="Wu Z."/>
            <person name="Yu X."/>
        </authorList>
    </citation>
    <scope>NUCLEOTIDE SEQUENCE</scope>
    <source>
        <strain>Henan</strain>
    </source>
</reference>
<evidence type="ECO:0000259" key="14">
    <source>
        <dbReference type="PROSITE" id="PS50032"/>
    </source>
</evidence>
<dbReference type="InterPro" id="IPR011009">
    <property type="entry name" value="Kinase-like_dom_sf"/>
</dbReference>
<feature type="region of interest" description="Disordered" evidence="12">
    <location>
        <begin position="629"/>
        <end position="704"/>
    </location>
</feature>
<dbReference type="SUPFAM" id="SSF103243">
    <property type="entry name" value="KA1-like"/>
    <property type="match status" value="1"/>
</dbReference>
<dbReference type="SMART" id="SM00220">
    <property type="entry name" value="S_TKc"/>
    <property type="match status" value="1"/>
</dbReference>
<dbReference type="GO" id="GO:0050321">
    <property type="term" value="F:tau-protein kinase activity"/>
    <property type="evidence" value="ECO:0007669"/>
    <property type="project" value="TreeGrafter"/>
</dbReference>
<dbReference type="CDD" id="cd14337">
    <property type="entry name" value="UBA_MARK_Par1"/>
    <property type="match status" value="1"/>
</dbReference>
<feature type="compositionally biased region" description="Basic residues" evidence="12">
    <location>
        <begin position="638"/>
        <end position="648"/>
    </location>
</feature>
<feature type="region of interest" description="Disordered" evidence="12">
    <location>
        <begin position="767"/>
        <end position="805"/>
    </location>
</feature>
<dbReference type="GO" id="GO:0005524">
    <property type="term" value="F:ATP binding"/>
    <property type="evidence" value="ECO:0007669"/>
    <property type="project" value="UniProtKB-UniRule"/>
</dbReference>
<dbReference type="GO" id="GO:0005737">
    <property type="term" value="C:cytoplasm"/>
    <property type="evidence" value="ECO:0007669"/>
    <property type="project" value="TreeGrafter"/>
</dbReference>
<keyword evidence="4" id="KW-0808">Transferase</keyword>
<evidence type="ECO:0000256" key="8">
    <source>
        <dbReference type="ARBA" id="ARBA00038181"/>
    </source>
</evidence>